<dbReference type="PANTHER" id="PTHR34584">
    <property type="entry name" value="NA(+)/H(+) ANTIPORTER SUBUNIT E1"/>
    <property type="match status" value="1"/>
</dbReference>
<proteinExistence type="predicted"/>
<evidence type="ECO:0000313" key="7">
    <source>
        <dbReference type="EMBL" id="AIU70603.1"/>
    </source>
</evidence>
<evidence type="ECO:0000256" key="1">
    <source>
        <dbReference type="ARBA" id="ARBA00004651"/>
    </source>
</evidence>
<comment type="subcellular location">
    <subcellularLocation>
        <location evidence="1">Cell membrane</location>
        <topology evidence="1">Multi-pass membrane protein</topology>
    </subcellularLocation>
</comment>
<evidence type="ECO:0000256" key="2">
    <source>
        <dbReference type="ARBA" id="ARBA00022475"/>
    </source>
</evidence>
<dbReference type="Proteomes" id="UP000029980">
    <property type="component" value="Chromosome"/>
</dbReference>
<dbReference type="PIRSF" id="PIRSF019239">
    <property type="entry name" value="MrpE"/>
    <property type="match status" value="1"/>
</dbReference>
<keyword evidence="2" id="KW-1003">Cell membrane</keyword>
<dbReference type="RefSeq" id="WP_050003569.1">
    <property type="nucleotide sequence ID" value="NZ_CP008887.1"/>
</dbReference>
<dbReference type="KEGG" id="teu:TEU_09815"/>
<dbReference type="EMBL" id="CP008887">
    <property type="protein sequence ID" value="AIU70603.1"/>
    <property type="molecule type" value="Genomic_DNA"/>
</dbReference>
<dbReference type="Pfam" id="PF01899">
    <property type="entry name" value="MNHE"/>
    <property type="match status" value="1"/>
</dbReference>
<sequence length="161" mass="18196">MRFLPVTLLAFILYIIITGSATPYDIATGAVTAVIAGLLFGRYLVKNPKKALNPARWVAMVAYFIKYITVIELKAHLDVIKRIISGETNPGIIKVPITVKDEYARFLVANSITNTPGTVTVYMDEEYAYVNWIDVKTRDPDEARKEILEEFEKHAKRIFEG</sequence>
<feature type="transmembrane region" description="Helical" evidence="6">
    <location>
        <begin position="28"/>
        <end position="45"/>
    </location>
</feature>
<evidence type="ECO:0000256" key="6">
    <source>
        <dbReference type="SAM" id="Phobius"/>
    </source>
</evidence>
<dbReference type="HOGENOM" id="CLU_086615_2_2_2"/>
<evidence type="ECO:0000256" key="3">
    <source>
        <dbReference type="ARBA" id="ARBA00022692"/>
    </source>
</evidence>
<evidence type="ECO:0000256" key="4">
    <source>
        <dbReference type="ARBA" id="ARBA00022989"/>
    </source>
</evidence>
<dbReference type="STRING" id="1505907.TEU_09815"/>
<dbReference type="GO" id="GO:0005886">
    <property type="term" value="C:plasma membrane"/>
    <property type="evidence" value="ECO:0007669"/>
    <property type="project" value="UniProtKB-SubCell"/>
</dbReference>
<dbReference type="GeneID" id="25153728"/>
<reference evidence="7 8" key="1">
    <citation type="journal article" date="2015" name="Int. J. Syst. Evol. Microbiol.">
        <title>Thermococcus eurythermalis sp. nov., a conditional piezophilic hyperthermophilic archaeon with a wide temperature range isolated from an oil-immersed chimney in the Guaymas Basin.</title>
        <authorList>
            <person name="Zhao W."/>
            <person name="Zeng X."/>
            <person name="Xiao X."/>
        </authorList>
    </citation>
    <scope>NUCLEOTIDE SEQUENCE [LARGE SCALE GENOMIC DNA]</scope>
    <source>
        <strain evidence="7 8">A501</strain>
    </source>
</reference>
<keyword evidence="8" id="KW-1185">Reference proteome</keyword>
<dbReference type="OrthoDB" id="85180at2157"/>
<name>A0A097QVV1_9EURY</name>
<dbReference type="GO" id="GO:0008324">
    <property type="term" value="F:monoatomic cation transmembrane transporter activity"/>
    <property type="evidence" value="ECO:0007669"/>
    <property type="project" value="InterPro"/>
</dbReference>
<dbReference type="InterPro" id="IPR002758">
    <property type="entry name" value="Cation_antiport_E"/>
</dbReference>
<keyword evidence="5 6" id="KW-0472">Membrane</keyword>
<organism evidence="7 8">
    <name type="scientific">Thermococcus eurythermalis</name>
    <dbReference type="NCBI Taxonomy" id="1505907"/>
    <lineage>
        <taxon>Archaea</taxon>
        <taxon>Methanobacteriati</taxon>
        <taxon>Methanobacteriota</taxon>
        <taxon>Thermococci</taxon>
        <taxon>Thermococcales</taxon>
        <taxon>Thermococcaceae</taxon>
        <taxon>Thermococcus</taxon>
    </lineage>
</organism>
<evidence type="ECO:0000313" key="8">
    <source>
        <dbReference type="Proteomes" id="UP000029980"/>
    </source>
</evidence>
<accession>A0A097QVV1</accession>
<gene>
    <name evidence="7" type="ORF">TEU_09815</name>
</gene>
<dbReference type="AlphaFoldDB" id="A0A097QVV1"/>
<keyword evidence="4 6" id="KW-1133">Transmembrane helix</keyword>
<keyword evidence="3 6" id="KW-0812">Transmembrane</keyword>
<dbReference type="PANTHER" id="PTHR34584:SF1">
    <property type="entry name" value="NA(+)_H(+) ANTIPORTER SUBUNIT E1"/>
    <property type="match status" value="1"/>
</dbReference>
<protein>
    <submittedName>
        <fullName evidence="7">Cation:proton antiporter</fullName>
    </submittedName>
</protein>
<evidence type="ECO:0000256" key="5">
    <source>
        <dbReference type="ARBA" id="ARBA00023136"/>
    </source>
</evidence>